<keyword evidence="2" id="KW-1185">Reference proteome</keyword>
<reference evidence="2" key="1">
    <citation type="submission" date="2025-05" db="UniProtKB">
        <authorList>
            <consortium name="RefSeq"/>
        </authorList>
    </citation>
    <scope>NUCLEOTIDE SEQUENCE [LARGE SCALE GENOMIC DNA]</scope>
</reference>
<keyword evidence="1" id="KW-0812">Transmembrane</keyword>
<organism evidence="2 3">
    <name type="scientific">Ziziphus jujuba</name>
    <name type="common">Chinese jujube</name>
    <name type="synonym">Ziziphus sativa</name>
    <dbReference type="NCBI Taxonomy" id="326968"/>
    <lineage>
        <taxon>Eukaryota</taxon>
        <taxon>Viridiplantae</taxon>
        <taxon>Streptophyta</taxon>
        <taxon>Embryophyta</taxon>
        <taxon>Tracheophyta</taxon>
        <taxon>Spermatophyta</taxon>
        <taxon>Magnoliopsida</taxon>
        <taxon>eudicotyledons</taxon>
        <taxon>Gunneridae</taxon>
        <taxon>Pentapetalae</taxon>
        <taxon>rosids</taxon>
        <taxon>fabids</taxon>
        <taxon>Rosales</taxon>
        <taxon>Rhamnaceae</taxon>
        <taxon>Paliureae</taxon>
        <taxon>Ziziphus</taxon>
    </lineage>
</organism>
<dbReference type="Proteomes" id="UP001652623">
    <property type="component" value="Chromosome 1"/>
</dbReference>
<keyword evidence="1" id="KW-0472">Membrane</keyword>
<name>A0A6P3YYB0_ZIZJJ</name>
<accession>A0A6P3YYB0</accession>
<protein>
    <submittedName>
        <fullName evidence="3">Uncharacterized protein LOC107406511</fullName>
    </submittedName>
</protein>
<evidence type="ECO:0000256" key="1">
    <source>
        <dbReference type="SAM" id="Phobius"/>
    </source>
</evidence>
<dbReference type="KEGG" id="zju:107406511"/>
<keyword evidence="1" id="KW-1133">Transmembrane helix</keyword>
<dbReference type="RefSeq" id="XP_015869133.2">
    <property type="nucleotide sequence ID" value="XM_016013647.4"/>
</dbReference>
<reference evidence="3" key="2">
    <citation type="submission" date="2025-08" db="UniProtKB">
        <authorList>
            <consortium name="RefSeq"/>
        </authorList>
    </citation>
    <scope>IDENTIFICATION</scope>
    <source>
        <tissue evidence="3">Seedling</tissue>
    </source>
</reference>
<dbReference type="PANTHER" id="PTHR36743">
    <property type="entry name" value="OS04G0495300 PROTEIN"/>
    <property type="match status" value="1"/>
</dbReference>
<gene>
    <name evidence="3" type="primary">LOC107406511</name>
</gene>
<evidence type="ECO:0000313" key="2">
    <source>
        <dbReference type="Proteomes" id="UP001652623"/>
    </source>
</evidence>
<dbReference type="FunCoup" id="A0A6P3YYB0">
    <property type="interactions" value="268"/>
</dbReference>
<proteinExistence type="predicted"/>
<feature type="transmembrane region" description="Helical" evidence="1">
    <location>
        <begin position="152"/>
        <end position="172"/>
    </location>
</feature>
<dbReference type="GeneID" id="107406511"/>
<evidence type="ECO:0000313" key="3">
    <source>
        <dbReference type="RefSeq" id="XP_015869133.2"/>
    </source>
</evidence>
<sequence length="174" mass="18084">MGISASKRVKNSLSNSPQFDSASDSAFSHCLSLTQHAFPGVFPYQLAAASEHLHHTLTTDRSHPLVIKWVPSAPTRSQVDSALRAVTRSSNDDVSAAGEELILGPAQFKAWAVELFAEAIVSNAGKAVLCRVPIGVAGIAWIGVVSRAGKGLVGTAIGVYSLGVATAIYLSLSG</sequence>
<dbReference type="PANTHER" id="PTHR36743:SF1">
    <property type="entry name" value="OS04G0495300 PROTEIN"/>
    <property type="match status" value="1"/>
</dbReference>
<feature type="transmembrane region" description="Helical" evidence="1">
    <location>
        <begin position="128"/>
        <end position="146"/>
    </location>
</feature>
<dbReference type="InParanoid" id="A0A6P3YYB0"/>
<dbReference type="AlphaFoldDB" id="A0A6P3YYB0"/>